<keyword evidence="2" id="KW-1185">Reference proteome</keyword>
<sequence length="103" mass="10993">PSTDPPAPTAANDTVAHMKAHSLELKRSKVDVSTKQSSTLDPMCTAEEGATLAVKSTRRQYLTRSKVAATFDATPLEKQKLKGLAIILMSMSSSDITAPLSTF</sequence>
<organism evidence="1 2">
    <name type="scientific">Populus deltoides</name>
    <name type="common">Eastern poplar</name>
    <name type="synonym">Eastern cottonwood</name>
    <dbReference type="NCBI Taxonomy" id="3696"/>
    <lineage>
        <taxon>Eukaryota</taxon>
        <taxon>Viridiplantae</taxon>
        <taxon>Streptophyta</taxon>
        <taxon>Embryophyta</taxon>
        <taxon>Tracheophyta</taxon>
        <taxon>Spermatophyta</taxon>
        <taxon>Magnoliopsida</taxon>
        <taxon>eudicotyledons</taxon>
        <taxon>Gunneridae</taxon>
        <taxon>Pentapetalae</taxon>
        <taxon>rosids</taxon>
        <taxon>fabids</taxon>
        <taxon>Malpighiales</taxon>
        <taxon>Salicaceae</taxon>
        <taxon>Saliceae</taxon>
        <taxon>Populus</taxon>
    </lineage>
</organism>
<evidence type="ECO:0000313" key="2">
    <source>
        <dbReference type="Proteomes" id="UP000807159"/>
    </source>
</evidence>
<accession>A0A8T2XD59</accession>
<reference evidence="1" key="1">
    <citation type="journal article" date="2021" name="J. Hered.">
        <title>Genome Assembly of Salicaceae Populus deltoides (Eastern Cottonwood) I-69 Based on Nanopore Sequencing and Hi-C Technologies.</title>
        <authorList>
            <person name="Bai S."/>
            <person name="Wu H."/>
            <person name="Zhang J."/>
            <person name="Pan Z."/>
            <person name="Zhao W."/>
            <person name="Li Z."/>
            <person name="Tong C."/>
        </authorList>
    </citation>
    <scope>NUCLEOTIDE SEQUENCE</scope>
    <source>
        <tissue evidence="1">Leaf</tissue>
    </source>
</reference>
<proteinExistence type="predicted"/>
<evidence type="ECO:0000313" key="1">
    <source>
        <dbReference type="EMBL" id="KAH8489967.1"/>
    </source>
</evidence>
<protein>
    <submittedName>
        <fullName evidence="1">Uncharacterized protein</fullName>
    </submittedName>
</protein>
<dbReference type="AlphaFoldDB" id="A0A8T2XD59"/>
<gene>
    <name evidence="1" type="ORF">H0E87_025254</name>
</gene>
<dbReference type="Proteomes" id="UP000807159">
    <property type="component" value="Chromosome 14"/>
</dbReference>
<dbReference type="EMBL" id="JACEGQ020000014">
    <property type="protein sequence ID" value="KAH8489967.1"/>
    <property type="molecule type" value="Genomic_DNA"/>
</dbReference>
<name>A0A8T2XD59_POPDE</name>
<feature type="non-terminal residue" evidence="1">
    <location>
        <position position="1"/>
    </location>
</feature>
<comment type="caution">
    <text evidence="1">The sequence shown here is derived from an EMBL/GenBank/DDBJ whole genome shotgun (WGS) entry which is preliminary data.</text>
</comment>